<reference evidence="2 4" key="2">
    <citation type="submission" date="2024-09" db="EMBL/GenBank/DDBJ databases">
        <title>Description of Labrys sedimenti sp. nov., isolated from a diclofenac-degrading enrichment culture, and genome-based reclassification of Labrys portucalensis as a later heterotypic synonym of Labrys neptuniae.</title>
        <authorList>
            <person name="Tancsics A."/>
            <person name="Csepanyi A."/>
        </authorList>
    </citation>
    <scope>NUCLEOTIDE SEQUENCE [LARGE SCALE GENOMIC DNA]</scope>
    <source>
        <strain evidence="2 4">LMG 23412</strain>
    </source>
</reference>
<keyword evidence="3" id="KW-1185">Reference proteome</keyword>
<dbReference type="Gene3D" id="1.10.600.10">
    <property type="entry name" value="Farnesyl Diphosphate Synthase"/>
    <property type="match status" value="1"/>
</dbReference>
<dbReference type="PANTHER" id="PTHR31480">
    <property type="entry name" value="BIFUNCTIONAL LYCOPENE CYCLASE/PHYTOENE SYNTHASE"/>
    <property type="match status" value="1"/>
</dbReference>
<protein>
    <submittedName>
        <fullName evidence="1">Phytoene/squalene synthase family protein</fullName>
        <ecNumber evidence="1">2.5.1.-</ecNumber>
    </submittedName>
</protein>
<evidence type="ECO:0000313" key="2">
    <source>
        <dbReference type="EMBL" id="MFC2248894.1"/>
    </source>
</evidence>
<dbReference type="SUPFAM" id="SSF48576">
    <property type="entry name" value="Terpenoid synthases"/>
    <property type="match status" value="1"/>
</dbReference>
<dbReference type="EMBL" id="JBHGPK010000001">
    <property type="protein sequence ID" value="MFC2248894.1"/>
    <property type="molecule type" value="Genomic_DNA"/>
</dbReference>
<accession>A0ABV3PFT4</accession>
<dbReference type="Proteomes" id="UP001555786">
    <property type="component" value="Unassembled WGS sequence"/>
</dbReference>
<keyword evidence="1" id="KW-0808">Transferase</keyword>
<name>A0ABV3PFT4_9HYPH</name>
<dbReference type="InterPro" id="IPR008949">
    <property type="entry name" value="Isoprenoid_synthase_dom_sf"/>
</dbReference>
<dbReference type="Pfam" id="PF00494">
    <property type="entry name" value="SQS_PSY"/>
    <property type="match status" value="1"/>
</dbReference>
<evidence type="ECO:0000313" key="3">
    <source>
        <dbReference type="Proteomes" id="UP001555786"/>
    </source>
</evidence>
<gene>
    <name evidence="1" type="ORF">ABXS05_02430</name>
    <name evidence="2" type="ORF">ACETRX_04650</name>
</gene>
<reference evidence="1 3" key="1">
    <citation type="submission" date="2024-07" db="EMBL/GenBank/DDBJ databases">
        <title>Description of Labrys sedimenti sp. nov., isolated from a diclofenac-degrading enrichment culture.</title>
        <authorList>
            <person name="Tancsics A."/>
            <person name="Csepanyi A."/>
        </authorList>
    </citation>
    <scope>NUCLEOTIDE SEQUENCE [LARGE SCALE GENOMIC DNA]</scope>
    <source>
        <strain evidence="1 3">LMG 23578</strain>
    </source>
</reference>
<dbReference type="RefSeq" id="WP_367622781.1">
    <property type="nucleotide sequence ID" value="NZ_JBFNQD010000001.1"/>
</dbReference>
<sequence length="295" mass="32598">MSADRPANALANSNISMSNEAYCASLLREHDRNRWLANLFAPAEHRRALNALYAFNSEIERVRDMVSEPLPGEVRLQWWRDLLEGQARGQISGHPVASELLAAIDRYHLPASALVTLIDAHTHDLYDDLLQSITDLEGYCGETYSSLFRMASLILADGGDPGSADLAGHAGVAYGIACLMKQAARHAARGQIFVPADLVLKHGTAREDLLNGRNTGEMRAMFAELAGVALQHLGTSEQLLSAAPSAIAPAYVGLALVGPLLRRMTRPGFDWFRHEAGLPQWRSQWHLWRFSRRLR</sequence>
<evidence type="ECO:0000313" key="1">
    <source>
        <dbReference type="EMBL" id="MEW9304378.1"/>
    </source>
</evidence>
<evidence type="ECO:0000313" key="4">
    <source>
        <dbReference type="Proteomes" id="UP001595190"/>
    </source>
</evidence>
<comment type="caution">
    <text evidence="1">The sequence shown here is derived from an EMBL/GenBank/DDBJ whole genome shotgun (WGS) entry which is preliminary data.</text>
</comment>
<dbReference type="EMBL" id="JBFNQD010000001">
    <property type="protein sequence ID" value="MEW9304378.1"/>
    <property type="molecule type" value="Genomic_DNA"/>
</dbReference>
<proteinExistence type="predicted"/>
<dbReference type="GO" id="GO:0016740">
    <property type="term" value="F:transferase activity"/>
    <property type="evidence" value="ECO:0007669"/>
    <property type="project" value="UniProtKB-KW"/>
</dbReference>
<dbReference type="EC" id="2.5.1.-" evidence="1"/>
<organism evidence="1 3">
    <name type="scientific">Labrys neptuniae</name>
    <dbReference type="NCBI Taxonomy" id="376174"/>
    <lineage>
        <taxon>Bacteria</taxon>
        <taxon>Pseudomonadati</taxon>
        <taxon>Pseudomonadota</taxon>
        <taxon>Alphaproteobacteria</taxon>
        <taxon>Hyphomicrobiales</taxon>
        <taxon>Xanthobacteraceae</taxon>
        <taxon>Labrys</taxon>
    </lineage>
</organism>
<dbReference type="InterPro" id="IPR002060">
    <property type="entry name" value="Squ/phyt_synthse"/>
</dbReference>
<dbReference type="Proteomes" id="UP001595190">
    <property type="component" value="Unassembled WGS sequence"/>
</dbReference>